<accession>A0ABX8AXE1</accession>
<dbReference type="RefSeq" id="WP_058867095.1">
    <property type="nucleotide sequence ID" value="NZ_CP072642.1"/>
</dbReference>
<reference evidence="1 2" key="1">
    <citation type="submission" date="2021-03" db="EMBL/GenBank/DDBJ databases">
        <title>Genomic and phenotypic characterization of Chloracidobacterium isolates provides evidence for multiple species.</title>
        <authorList>
            <person name="Saini M.K."/>
            <person name="Costas A.M.G."/>
            <person name="Tank M."/>
            <person name="Bryant D.A."/>
        </authorList>
    </citation>
    <scope>NUCLEOTIDE SEQUENCE [LARGE SCALE GENOMIC DNA]</scope>
    <source>
        <strain evidence="1 2">N</strain>
    </source>
</reference>
<sequence length="119" mass="13975">MQVKSLTFTFPQLPEITWPKEAFQRAIEFIENTYHRIFGCWHTDMSRPFTIDQQTYRMCLNCGAHRAFDTQQWKMVGPYYVQRPSTKAIYRPTLAPVRSPAVTTVDQLPAGRRHLRRAA</sequence>
<proteinExistence type="predicted"/>
<evidence type="ECO:0000313" key="2">
    <source>
        <dbReference type="Proteomes" id="UP000677668"/>
    </source>
</evidence>
<protein>
    <submittedName>
        <fullName evidence="1">Uncharacterized protein</fullName>
    </submittedName>
</protein>
<dbReference type="EMBL" id="CP072642">
    <property type="protein sequence ID" value="QUV93355.1"/>
    <property type="molecule type" value="Genomic_DNA"/>
</dbReference>
<keyword evidence="2" id="KW-1185">Reference proteome</keyword>
<organism evidence="1 2">
    <name type="scientific">Chloracidobacterium sp. N</name>
    <dbReference type="NCBI Taxonomy" id="2821540"/>
    <lineage>
        <taxon>Bacteria</taxon>
        <taxon>Pseudomonadati</taxon>
        <taxon>Acidobacteriota</taxon>
        <taxon>Terriglobia</taxon>
        <taxon>Terriglobales</taxon>
        <taxon>Acidobacteriaceae</taxon>
        <taxon>Chloracidobacterium</taxon>
        <taxon>Chloracidobacterium aggregatum</taxon>
    </lineage>
</organism>
<gene>
    <name evidence="1" type="ORF">J8C05_08210</name>
</gene>
<name>A0ABX8AXE1_9BACT</name>
<evidence type="ECO:0000313" key="1">
    <source>
        <dbReference type="EMBL" id="QUV93355.1"/>
    </source>
</evidence>
<dbReference type="Proteomes" id="UP000677668">
    <property type="component" value="Chromosome 1"/>
</dbReference>